<reference evidence="1 2" key="1">
    <citation type="submission" date="2017-02" db="EMBL/GenBank/DDBJ databases">
        <title>isolation and characterization of a novel temperate virus Aeropyrum globular virus 1 infecting hyperthermophilic archaeon Aeropyrum.</title>
        <authorList>
            <person name="Yumiya M."/>
            <person name="Yoshida T."/>
            <person name="Sako Y."/>
        </authorList>
    </citation>
    <scope>NUCLEOTIDE SEQUENCE [LARGE SCALE GENOMIC DNA]</scope>
    <source>
        <strain evidence="1 2">YK1-12-2013</strain>
    </source>
</reference>
<accession>A0A401HBZ2</accession>
<sequence>MAGPRRAGFIEVEGLAINGLLKIARLDECDKPQGWLKLVVESLDGEVLETPCAEPEAARRFLAVINSYLNRWGGLATEDL</sequence>
<protein>
    <submittedName>
        <fullName evidence="1">Uncharacterized protein</fullName>
    </submittedName>
</protein>
<evidence type="ECO:0000313" key="2">
    <source>
        <dbReference type="Proteomes" id="UP000291213"/>
    </source>
</evidence>
<name>A0A401HBZ2_AERPX</name>
<gene>
    <name evidence="1" type="ORF">apy_16720</name>
</gene>
<organism evidence="1 2">
    <name type="scientific">Aeropyrum pernix</name>
    <dbReference type="NCBI Taxonomy" id="56636"/>
    <lineage>
        <taxon>Archaea</taxon>
        <taxon>Thermoproteota</taxon>
        <taxon>Thermoprotei</taxon>
        <taxon>Desulfurococcales</taxon>
        <taxon>Desulfurococcaceae</taxon>
        <taxon>Aeropyrum</taxon>
    </lineage>
</organism>
<dbReference type="Proteomes" id="UP000291213">
    <property type="component" value="Unassembled WGS sequence"/>
</dbReference>
<dbReference type="RefSeq" id="WP_131160842.1">
    <property type="nucleotide sequence ID" value="NZ_BDMD01000141.1"/>
</dbReference>
<comment type="caution">
    <text evidence="1">The sequence shown here is derived from an EMBL/GenBank/DDBJ whole genome shotgun (WGS) entry which is preliminary data.</text>
</comment>
<evidence type="ECO:0000313" key="1">
    <source>
        <dbReference type="EMBL" id="GBF09947.1"/>
    </source>
</evidence>
<dbReference type="OrthoDB" id="45542at2157"/>
<dbReference type="EMBL" id="BDMD01000141">
    <property type="protein sequence ID" value="GBF09947.1"/>
    <property type="molecule type" value="Genomic_DNA"/>
</dbReference>
<proteinExistence type="predicted"/>
<dbReference type="AlphaFoldDB" id="A0A401HBZ2"/>